<evidence type="ECO:0000313" key="3">
    <source>
        <dbReference type="Proteomes" id="UP000294847"/>
    </source>
</evidence>
<sequence length="387" mass="39840">MRVGDNRLSMSFSSHASLISVASVLTVKALRAVNGLNVNVGLLGWLMSTAGSGFGSVGTAGTGGHNAPGAVKLCCRSPTRPSASDMVQREDLVVLLLLMTLDLKSSSSCSPCREARMLNILDTQLHLCCSSESFPLPSWSSSAGFSLEPGAPSAGHPAQPIVSCNLDFSVCASLATISSVAPPPAPCRVALLRRAVTQVFHAVGFEPFVLLPSGGCAPGPVPPLLSRRRLQKKKTLVPKMSTLIRQARIIGPTGSPCEFDDSKGDAFDRSAAWLLPRADDAVVAVDESERAGDVASSSGMRGSEALFWSEVGSVVAALVPVVDVSSVDRGRVGRDTTTTPLPPAGPVGRAGGGGGGDGVGCGPTPIVTPGLSGWVGNRVRSKSLHRI</sequence>
<organism evidence="2 3">
    <name type="scientific">Pyricularia oryzae</name>
    <name type="common">Rice blast fungus</name>
    <name type="synonym">Magnaporthe oryzae</name>
    <dbReference type="NCBI Taxonomy" id="318829"/>
    <lineage>
        <taxon>Eukaryota</taxon>
        <taxon>Fungi</taxon>
        <taxon>Dikarya</taxon>
        <taxon>Ascomycota</taxon>
        <taxon>Pezizomycotina</taxon>
        <taxon>Sordariomycetes</taxon>
        <taxon>Sordariomycetidae</taxon>
        <taxon>Magnaporthales</taxon>
        <taxon>Pyriculariaceae</taxon>
        <taxon>Pyricularia</taxon>
    </lineage>
</organism>
<feature type="compositionally biased region" description="Gly residues" evidence="1">
    <location>
        <begin position="348"/>
        <end position="359"/>
    </location>
</feature>
<gene>
    <name evidence="2" type="ORF">PoMZ_10850</name>
</gene>
<dbReference type="EMBL" id="CP034208">
    <property type="protein sequence ID" value="QBZ61976.1"/>
    <property type="molecule type" value="Genomic_DNA"/>
</dbReference>
<evidence type="ECO:0000313" key="2">
    <source>
        <dbReference type="EMBL" id="QBZ61976.1"/>
    </source>
</evidence>
<accession>A0A4P7NJ32</accession>
<dbReference type="Proteomes" id="UP000294847">
    <property type="component" value="Chromosome 5"/>
</dbReference>
<name>A0A4P7NJ32_PYROR</name>
<proteinExistence type="predicted"/>
<feature type="region of interest" description="Disordered" evidence="1">
    <location>
        <begin position="330"/>
        <end position="359"/>
    </location>
</feature>
<protein>
    <submittedName>
        <fullName evidence="2">Uncharacterized protein</fullName>
    </submittedName>
</protein>
<dbReference type="AlphaFoldDB" id="A0A4P7NJ32"/>
<reference evidence="2 3" key="1">
    <citation type="journal article" date="2019" name="Mol. Biol. Evol.">
        <title>Blast fungal genomes show frequent chromosomal changes, gene gains and losses, and effector gene turnover.</title>
        <authorList>
            <person name="Gomez Luciano L.B."/>
            <person name="Jason Tsai I."/>
            <person name="Chuma I."/>
            <person name="Tosa Y."/>
            <person name="Chen Y.H."/>
            <person name="Li J.Y."/>
            <person name="Li M.Y."/>
            <person name="Jade Lu M.Y."/>
            <person name="Nakayashiki H."/>
            <person name="Li W.H."/>
        </authorList>
    </citation>
    <scope>NUCLEOTIDE SEQUENCE [LARGE SCALE GENOMIC DNA]</scope>
    <source>
        <strain evidence="2">MZ5-1-6</strain>
    </source>
</reference>
<evidence type="ECO:0000256" key="1">
    <source>
        <dbReference type="SAM" id="MobiDB-lite"/>
    </source>
</evidence>